<dbReference type="Proteomes" id="UP000271974">
    <property type="component" value="Unassembled WGS sequence"/>
</dbReference>
<protein>
    <submittedName>
        <fullName evidence="2">Uncharacterized protein</fullName>
    </submittedName>
</protein>
<proteinExistence type="predicted"/>
<evidence type="ECO:0000313" key="3">
    <source>
        <dbReference type="Proteomes" id="UP000271974"/>
    </source>
</evidence>
<feature type="region of interest" description="Disordered" evidence="1">
    <location>
        <begin position="189"/>
        <end position="208"/>
    </location>
</feature>
<keyword evidence="3" id="KW-1185">Reference proteome</keyword>
<gene>
    <name evidence="2" type="ORF">EGW08_009677</name>
</gene>
<dbReference type="EMBL" id="RQTK01000281">
    <property type="protein sequence ID" value="RUS82547.1"/>
    <property type="molecule type" value="Genomic_DNA"/>
</dbReference>
<feature type="region of interest" description="Disordered" evidence="1">
    <location>
        <begin position="144"/>
        <end position="178"/>
    </location>
</feature>
<reference evidence="2 3" key="1">
    <citation type="submission" date="2019-01" db="EMBL/GenBank/DDBJ databases">
        <title>A draft genome assembly of the solar-powered sea slug Elysia chlorotica.</title>
        <authorList>
            <person name="Cai H."/>
            <person name="Li Q."/>
            <person name="Fang X."/>
            <person name="Li J."/>
            <person name="Curtis N.E."/>
            <person name="Altenburger A."/>
            <person name="Shibata T."/>
            <person name="Feng M."/>
            <person name="Maeda T."/>
            <person name="Schwartz J.A."/>
            <person name="Shigenobu S."/>
            <person name="Lundholm N."/>
            <person name="Nishiyama T."/>
            <person name="Yang H."/>
            <person name="Hasebe M."/>
            <person name="Li S."/>
            <person name="Pierce S.K."/>
            <person name="Wang J."/>
        </authorList>
    </citation>
    <scope>NUCLEOTIDE SEQUENCE [LARGE SCALE GENOMIC DNA]</scope>
    <source>
        <strain evidence="2">EC2010</strain>
        <tissue evidence="2">Whole organism of an adult</tissue>
    </source>
</reference>
<name>A0A3S0ZMK6_ELYCH</name>
<feature type="compositionally biased region" description="Basic and acidic residues" evidence="1">
    <location>
        <begin position="90"/>
        <end position="100"/>
    </location>
</feature>
<feature type="compositionally biased region" description="Basic and acidic residues" evidence="1">
    <location>
        <begin position="55"/>
        <end position="76"/>
    </location>
</feature>
<feature type="region of interest" description="Disordered" evidence="1">
    <location>
        <begin position="1"/>
        <end position="100"/>
    </location>
</feature>
<evidence type="ECO:0000313" key="2">
    <source>
        <dbReference type="EMBL" id="RUS82547.1"/>
    </source>
</evidence>
<comment type="caution">
    <text evidence="2">The sequence shown here is derived from an EMBL/GenBank/DDBJ whole genome shotgun (WGS) entry which is preliminary data.</text>
</comment>
<feature type="compositionally biased region" description="Polar residues" evidence="1">
    <location>
        <begin position="193"/>
        <end position="207"/>
    </location>
</feature>
<accession>A0A3S0ZMK6</accession>
<organism evidence="2 3">
    <name type="scientific">Elysia chlorotica</name>
    <name type="common">Eastern emerald elysia</name>
    <name type="synonym">Sea slug</name>
    <dbReference type="NCBI Taxonomy" id="188477"/>
    <lineage>
        <taxon>Eukaryota</taxon>
        <taxon>Metazoa</taxon>
        <taxon>Spiralia</taxon>
        <taxon>Lophotrochozoa</taxon>
        <taxon>Mollusca</taxon>
        <taxon>Gastropoda</taxon>
        <taxon>Heterobranchia</taxon>
        <taxon>Euthyneura</taxon>
        <taxon>Panpulmonata</taxon>
        <taxon>Sacoglossa</taxon>
        <taxon>Placobranchoidea</taxon>
        <taxon>Plakobranchidae</taxon>
        <taxon>Elysia</taxon>
    </lineage>
</organism>
<evidence type="ECO:0000256" key="1">
    <source>
        <dbReference type="SAM" id="MobiDB-lite"/>
    </source>
</evidence>
<dbReference type="AlphaFoldDB" id="A0A3S0ZMK6"/>
<feature type="compositionally biased region" description="Low complexity" evidence="1">
    <location>
        <begin position="164"/>
        <end position="178"/>
    </location>
</feature>
<dbReference type="OrthoDB" id="10512678at2759"/>
<sequence>MSSNSTKLRNRWKKVNPEKYQQYLDHQRVKSKERRAEKKKRWESEPHSIDVILQKAREREQTRIRKRRLDDKRRLEAGLPLPNRSNTNQETKKPKDMTPDERRAYYAAQRQLSRARQDPEKKELSRVKCAEYQRRYRERIKLGVQQELPSAENNPSIPTPQTPPSHSHSPSSHNENPSLAVAPAALDADLPCPSQQSQRDTQTTFQHPTKKLVDLNSLLDSVLKNYTENVTEVTQIPELQVDIHPVIDCLPTQENTPKRRRAPSLLQSQTFCDVQVENSDEEFCVRLDLTHYQRM</sequence>
<feature type="compositionally biased region" description="Basic and acidic residues" evidence="1">
    <location>
        <begin position="25"/>
        <end position="48"/>
    </location>
</feature>